<keyword evidence="10" id="KW-1185">Reference proteome</keyword>
<dbReference type="InterPro" id="IPR024925">
    <property type="entry name" value="Malonyl_CoA-ACP_transAc"/>
</dbReference>
<dbReference type="SUPFAM" id="SSF52151">
    <property type="entry name" value="FabD/lysophospholipase-like"/>
    <property type="match status" value="1"/>
</dbReference>
<dbReference type="NCBIfam" id="TIGR03131">
    <property type="entry name" value="malonate_mdcH"/>
    <property type="match status" value="1"/>
</dbReference>
<evidence type="ECO:0000256" key="2">
    <source>
        <dbReference type="ARBA" id="ARBA00018953"/>
    </source>
</evidence>
<reference evidence="9 10" key="1">
    <citation type="submission" date="2020-08" db="EMBL/GenBank/DDBJ databases">
        <title>Genomic Encyclopedia of Type Strains, Phase IV (KMG-IV): sequencing the most valuable type-strain genomes for metagenomic binning, comparative biology and taxonomic classification.</title>
        <authorList>
            <person name="Goeker M."/>
        </authorList>
    </citation>
    <scope>NUCLEOTIDE SEQUENCE [LARGE SCALE GENOMIC DNA]</scope>
    <source>
        <strain evidence="9 10">DSM 12706</strain>
    </source>
</reference>
<comment type="caution">
    <text evidence="9">The sequence shown here is derived from an EMBL/GenBank/DDBJ whole genome shotgun (WGS) entry which is preliminary data.</text>
</comment>
<dbReference type="InterPro" id="IPR001227">
    <property type="entry name" value="Ac_transferase_dom_sf"/>
</dbReference>
<feature type="domain" description="Malonyl-CoA:ACP transacylase (MAT)" evidence="8">
    <location>
        <begin position="6"/>
        <end position="298"/>
    </location>
</feature>
<dbReference type="EMBL" id="JACHIH010000003">
    <property type="protein sequence ID" value="MBB5046214.1"/>
    <property type="molecule type" value="Genomic_DNA"/>
</dbReference>
<feature type="active site" evidence="7">
    <location>
        <position position="86"/>
    </location>
</feature>
<protein>
    <recommendedName>
        <fullName evidence="2 6">Malonyl CoA-acyl carrier protein transacylase</fullName>
        <ecNumber evidence="1 6">2.3.1.39</ecNumber>
    </recommendedName>
</protein>
<sequence length="311" mass="33153">MSIAFLFPGQGSQRPGMLHELPAHPNVALTLDEASQLLGRNVLELDEEKILESTVSTQVAIYVAGVAMARALAAEGALPSAVAGLSVGAYAAATACGALAFRDGLRLVHLRASLMEQQFTTGYGLAAIVGLDEEQVSALVAKATTEEFPVYVGNLNAPRQIVVAGALPGVDRVVELALATGCKKAERLAVKVPSHCPLLQNVADVLVDKLKTLEPGTVRAQYMTNRRARPTRVLDRIREDFATNIAHPVRWHDSTQVLVELGTTLFVEMNPGTVLSKLTAEAFPQVTSIAMASTPLDNAARQIRDAMEVLD</sequence>
<dbReference type="SUPFAM" id="SSF55048">
    <property type="entry name" value="Probable ACP-binding domain of malonyl-CoA ACP transacylase"/>
    <property type="match status" value="1"/>
</dbReference>
<dbReference type="InterPro" id="IPR014043">
    <property type="entry name" value="Acyl_transferase_dom"/>
</dbReference>
<evidence type="ECO:0000256" key="5">
    <source>
        <dbReference type="ARBA" id="ARBA00048462"/>
    </source>
</evidence>
<dbReference type="Pfam" id="PF00698">
    <property type="entry name" value="Acyl_transf_1"/>
    <property type="match status" value="1"/>
</dbReference>
<evidence type="ECO:0000256" key="4">
    <source>
        <dbReference type="ARBA" id="ARBA00023315"/>
    </source>
</evidence>
<proteinExistence type="inferred from homology"/>
<dbReference type="InterPro" id="IPR050858">
    <property type="entry name" value="Mal-CoA-ACP_Trans/PKS_FabD"/>
</dbReference>
<dbReference type="GO" id="GO:0004314">
    <property type="term" value="F:[acyl-carrier-protein] S-malonyltransferase activity"/>
    <property type="evidence" value="ECO:0007669"/>
    <property type="project" value="UniProtKB-EC"/>
</dbReference>
<organism evidence="9 10">
    <name type="scientific">Rhodopseudomonas rhenobacensis</name>
    <dbReference type="NCBI Taxonomy" id="87461"/>
    <lineage>
        <taxon>Bacteria</taxon>
        <taxon>Pseudomonadati</taxon>
        <taxon>Pseudomonadota</taxon>
        <taxon>Alphaproteobacteria</taxon>
        <taxon>Hyphomicrobiales</taxon>
        <taxon>Nitrobacteraceae</taxon>
        <taxon>Rhodopseudomonas</taxon>
    </lineage>
</organism>
<feature type="active site" evidence="7">
    <location>
        <position position="195"/>
    </location>
</feature>
<dbReference type="InterPro" id="IPR016035">
    <property type="entry name" value="Acyl_Trfase/lysoPLipase"/>
</dbReference>
<accession>A0A7W7Z1K7</accession>
<dbReference type="Gene3D" id="3.40.366.10">
    <property type="entry name" value="Malonyl-Coenzyme A Acyl Carrier Protein, domain 2"/>
    <property type="match status" value="1"/>
</dbReference>
<dbReference type="Gene3D" id="3.30.70.250">
    <property type="entry name" value="Malonyl-CoA ACP transacylase, ACP-binding"/>
    <property type="match status" value="1"/>
</dbReference>
<dbReference type="GO" id="GO:0006633">
    <property type="term" value="P:fatty acid biosynthetic process"/>
    <property type="evidence" value="ECO:0007669"/>
    <property type="project" value="TreeGrafter"/>
</dbReference>
<dbReference type="InterPro" id="IPR017554">
    <property type="entry name" value="Malonate_deCOase_MdcHsu"/>
</dbReference>
<keyword evidence="3 6" id="KW-0808">Transferase</keyword>
<dbReference type="EC" id="2.3.1.39" evidence="1 6"/>
<evidence type="ECO:0000256" key="1">
    <source>
        <dbReference type="ARBA" id="ARBA00013258"/>
    </source>
</evidence>
<dbReference type="GO" id="GO:0005829">
    <property type="term" value="C:cytosol"/>
    <property type="evidence" value="ECO:0007669"/>
    <property type="project" value="TreeGrafter"/>
</dbReference>
<dbReference type="AlphaFoldDB" id="A0A7W7Z1K7"/>
<evidence type="ECO:0000259" key="8">
    <source>
        <dbReference type="SMART" id="SM00827"/>
    </source>
</evidence>
<dbReference type="PIRSF" id="PIRSF000446">
    <property type="entry name" value="Mct"/>
    <property type="match status" value="1"/>
</dbReference>
<evidence type="ECO:0000256" key="3">
    <source>
        <dbReference type="ARBA" id="ARBA00022679"/>
    </source>
</evidence>
<comment type="catalytic activity">
    <reaction evidence="5 6">
        <text>holo-[ACP] + malonyl-CoA = malonyl-[ACP] + CoA</text>
        <dbReference type="Rhea" id="RHEA:41792"/>
        <dbReference type="Rhea" id="RHEA-COMP:9623"/>
        <dbReference type="Rhea" id="RHEA-COMP:9685"/>
        <dbReference type="ChEBI" id="CHEBI:57287"/>
        <dbReference type="ChEBI" id="CHEBI:57384"/>
        <dbReference type="ChEBI" id="CHEBI:64479"/>
        <dbReference type="ChEBI" id="CHEBI:78449"/>
        <dbReference type="EC" id="2.3.1.39"/>
    </reaction>
</comment>
<keyword evidence="4 6" id="KW-0012">Acyltransferase</keyword>
<name>A0A7W7Z1K7_9BRAD</name>
<dbReference type="PANTHER" id="PTHR42681:SF1">
    <property type="entry name" value="MALONYL-COA-ACYL CARRIER PROTEIN TRANSACYLASE, MITOCHONDRIAL"/>
    <property type="match status" value="1"/>
</dbReference>
<dbReference type="Proteomes" id="UP000542353">
    <property type="component" value="Unassembled WGS sequence"/>
</dbReference>
<dbReference type="SMART" id="SM00827">
    <property type="entry name" value="PKS_AT"/>
    <property type="match status" value="1"/>
</dbReference>
<dbReference type="RefSeq" id="WP_184254844.1">
    <property type="nucleotide sequence ID" value="NZ_JACHIH010000003.1"/>
</dbReference>
<comment type="similarity">
    <text evidence="6">Belongs to the fabD family.</text>
</comment>
<dbReference type="InterPro" id="IPR016036">
    <property type="entry name" value="Malonyl_transacylase_ACP-bd"/>
</dbReference>
<evidence type="ECO:0000313" key="9">
    <source>
        <dbReference type="EMBL" id="MBB5046214.1"/>
    </source>
</evidence>
<evidence type="ECO:0000313" key="10">
    <source>
        <dbReference type="Proteomes" id="UP000542353"/>
    </source>
</evidence>
<evidence type="ECO:0000256" key="7">
    <source>
        <dbReference type="PIRSR" id="PIRSR000446-1"/>
    </source>
</evidence>
<evidence type="ECO:0000256" key="6">
    <source>
        <dbReference type="PIRNR" id="PIRNR000446"/>
    </source>
</evidence>
<gene>
    <name evidence="9" type="ORF">HNR60_000956</name>
</gene>
<dbReference type="PANTHER" id="PTHR42681">
    <property type="entry name" value="MALONYL-COA-ACYL CARRIER PROTEIN TRANSACYLASE, MITOCHONDRIAL"/>
    <property type="match status" value="1"/>
</dbReference>